<dbReference type="EMBL" id="BIXY01000076">
    <property type="protein sequence ID" value="GCF10603.1"/>
    <property type="molecule type" value="Genomic_DNA"/>
</dbReference>
<accession>A0A5A5THR9</accession>
<protein>
    <submittedName>
        <fullName evidence="1">ABC transporter substrate-binding protein</fullName>
    </submittedName>
</protein>
<dbReference type="PROSITE" id="PS51318">
    <property type="entry name" value="TAT"/>
    <property type="match status" value="1"/>
</dbReference>
<proteinExistence type="predicted"/>
<reference evidence="1 2" key="1">
    <citation type="submission" date="2019-01" db="EMBL/GenBank/DDBJ databases">
        <title>Draft genome sequence of Dictyobacter sp. Uno17.</title>
        <authorList>
            <person name="Wang C.M."/>
            <person name="Zheng Y."/>
            <person name="Sakai Y."/>
            <person name="Abe K."/>
            <person name="Yokota A."/>
            <person name="Yabe S."/>
        </authorList>
    </citation>
    <scope>NUCLEOTIDE SEQUENCE [LARGE SCALE GENOMIC DNA]</scope>
    <source>
        <strain evidence="1 2">Uno17</strain>
    </source>
</reference>
<evidence type="ECO:0000313" key="2">
    <source>
        <dbReference type="Proteomes" id="UP000322530"/>
    </source>
</evidence>
<dbReference type="AlphaFoldDB" id="A0A5A5THR9"/>
<evidence type="ECO:0000313" key="1">
    <source>
        <dbReference type="EMBL" id="GCF10603.1"/>
    </source>
</evidence>
<dbReference type="InterPro" id="IPR006311">
    <property type="entry name" value="TAT_signal"/>
</dbReference>
<dbReference type="Gene3D" id="3.40.190.10">
    <property type="entry name" value="Periplasmic binding protein-like II"/>
    <property type="match status" value="1"/>
</dbReference>
<dbReference type="OrthoDB" id="9768630at2"/>
<name>A0A5A5THR9_9CHLR</name>
<dbReference type="PANTHER" id="PTHR43649">
    <property type="entry name" value="ARABINOSE-BINDING PROTEIN-RELATED"/>
    <property type="match status" value="1"/>
</dbReference>
<dbReference type="CDD" id="cd13585">
    <property type="entry name" value="PBP2_TMBP_like"/>
    <property type="match status" value="1"/>
</dbReference>
<dbReference type="InterPro" id="IPR050490">
    <property type="entry name" value="Bact_solute-bd_prot1"/>
</dbReference>
<dbReference type="InterPro" id="IPR006059">
    <property type="entry name" value="SBP"/>
</dbReference>
<dbReference type="Pfam" id="PF01547">
    <property type="entry name" value="SBP_bac_1"/>
    <property type="match status" value="1"/>
</dbReference>
<dbReference type="SUPFAM" id="SSF53850">
    <property type="entry name" value="Periplasmic binding protein-like II"/>
    <property type="match status" value="1"/>
</dbReference>
<keyword evidence="2" id="KW-1185">Reference proteome</keyword>
<dbReference type="RefSeq" id="WP_149403478.1">
    <property type="nucleotide sequence ID" value="NZ_BIXY01000076.1"/>
</dbReference>
<dbReference type="PANTHER" id="PTHR43649:SF12">
    <property type="entry name" value="DIACETYLCHITOBIOSE BINDING PROTEIN DASA"/>
    <property type="match status" value="1"/>
</dbReference>
<comment type="caution">
    <text evidence="1">The sequence shown here is derived from an EMBL/GenBank/DDBJ whole genome shotgun (WGS) entry which is preliminary data.</text>
</comment>
<organism evidence="1 2">
    <name type="scientific">Dictyobacter arantiisoli</name>
    <dbReference type="NCBI Taxonomy" id="2014874"/>
    <lineage>
        <taxon>Bacteria</taxon>
        <taxon>Bacillati</taxon>
        <taxon>Chloroflexota</taxon>
        <taxon>Ktedonobacteria</taxon>
        <taxon>Ktedonobacterales</taxon>
        <taxon>Dictyobacteraceae</taxon>
        <taxon>Dictyobacter</taxon>
    </lineage>
</organism>
<dbReference type="Proteomes" id="UP000322530">
    <property type="component" value="Unassembled WGS sequence"/>
</dbReference>
<sequence length="436" mass="47574">MAQTTHHSQAMSRRSLLQRAGQGAAILTAGLTLPELIAACGGTTGTVGSGPQQLTVAYWTSVVPEKELQAVFDGFAKQNNAKVTYFQLPQGFGDTVQKMTTYLSSGYAGLDVLWLDDFMTATFSNANWLAPLDGVVPASSFSAVADAQLKLSTYNGKHYRLPGNFGTVVFFYRKDLFDKEGISVPTTWDELVQAGIKLTKDGVYGLALAGKNGNTELFNEMCYWMGQAGGDPLHMNTPEAKEALQFVYDMLHKHKILAPSTVTDDYTSIQTSFENGKIAMWISWDGLYESTAVFPNVAKNYTLGVAHPPMGPKNNGTIIANWGWAINKYSKNPTMAGKFIEYATSIDSQIHLAKTGSTPPRTDALTNSEVQKALPQSKYDADYVKNVELHYRPITAHAQRVSDAFEQVVNKYLNNQIDLATAMSQGQAAVNQAMQG</sequence>
<gene>
    <name evidence="1" type="ORF">KDI_41670</name>
</gene>